<protein>
    <submittedName>
        <fullName evidence="1">Uncharacterized protein</fullName>
    </submittedName>
</protein>
<dbReference type="EnsemblMetazoa" id="Aqu2.1.43869_001">
    <property type="protein sequence ID" value="Aqu2.1.43869_001"/>
    <property type="gene ID" value="Aqu2.1.43869"/>
</dbReference>
<dbReference type="AlphaFoldDB" id="A0A1X7VVG9"/>
<dbReference type="InParanoid" id="A0A1X7VVG9"/>
<proteinExistence type="predicted"/>
<organism evidence="1">
    <name type="scientific">Amphimedon queenslandica</name>
    <name type="common">Sponge</name>
    <dbReference type="NCBI Taxonomy" id="400682"/>
    <lineage>
        <taxon>Eukaryota</taxon>
        <taxon>Metazoa</taxon>
        <taxon>Porifera</taxon>
        <taxon>Demospongiae</taxon>
        <taxon>Heteroscleromorpha</taxon>
        <taxon>Haplosclerida</taxon>
        <taxon>Niphatidae</taxon>
        <taxon>Amphimedon</taxon>
    </lineage>
</organism>
<accession>A0A1X7VVG9</accession>
<sequence length="356" mass="40837">MTQGVSNFLSLLRFARLWKAEVPVPFLYRTFLSGFPSGQRVRNFHYVTDGDKTVDFDLGLLFKLDNFTGHPPKYTDYAPLIPYKEFVKELQDQLWIFYVNIVYNKDQNDDHGQRRHCSIFNKYWNNPHFPGIRISCCEINAAIPTLPDDIATICGFKSFSSFVVIFKVWRGITHPDPNRRFRMFVPLEFLNNYTSVSPILPHSQYVIGNASEYINQTIGSGVDYTGVHIRTEYLEINGNSHRLNDTKCILNAIKKANEVSLKYKINHILYFTDYTGLRNKRYVNLMASHGVKRSAYDPLLCHGVDNGAFIAQVEMKILSRATRLVVCGGGSFQEGVVERYKERSSNPVVEIEGCTN</sequence>
<name>A0A1X7VVG9_AMPQE</name>
<reference evidence="1" key="1">
    <citation type="submission" date="2017-05" db="UniProtKB">
        <authorList>
            <consortium name="EnsemblMetazoa"/>
        </authorList>
    </citation>
    <scope>IDENTIFICATION</scope>
</reference>
<evidence type="ECO:0000313" key="1">
    <source>
        <dbReference type="EnsemblMetazoa" id="Aqu2.1.43869_001"/>
    </source>
</evidence>